<dbReference type="EMBL" id="LAZR01001289">
    <property type="protein sequence ID" value="KKN47225.1"/>
    <property type="molecule type" value="Genomic_DNA"/>
</dbReference>
<protein>
    <submittedName>
        <fullName evidence="2">Uncharacterized protein</fullName>
    </submittedName>
</protein>
<reference evidence="2" key="1">
    <citation type="journal article" date="2015" name="Nature">
        <title>Complex archaea that bridge the gap between prokaryotes and eukaryotes.</title>
        <authorList>
            <person name="Spang A."/>
            <person name="Saw J.H."/>
            <person name="Jorgensen S.L."/>
            <person name="Zaremba-Niedzwiedzka K."/>
            <person name="Martijn J."/>
            <person name="Lind A.E."/>
            <person name="van Eijk R."/>
            <person name="Schleper C."/>
            <person name="Guy L."/>
            <person name="Ettema T.J."/>
        </authorList>
    </citation>
    <scope>NUCLEOTIDE SEQUENCE</scope>
</reference>
<organism evidence="2">
    <name type="scientific">marine sediment metagenome</name>
    <dbReference type="NCBI Taxonomy" id="412755"/>
    <lineage>
        <taxon>unclassified sequences</taxon>
        <taxon>metagenomes</taxon>
        <taxon>ecological metagenomes</taxon>
    </lineage>
</organism>
<name>A0A0F9QSF4_9ZZZZ</name>
<gene>
    <name evidence="2" type="ORF">LCGC14_0665140</name>
</gene>
<feature type="region of interest" description="Disordered" evidence="1">
    <location>
        <begin position="47"/>
        <end position="66"/>
    </location>
</feature>
<sequence length="66" mass="7207">MPTMSESLKPESSDQEIGKAIQDTVAKLVEEGFNQDQAVAIAFQQAEKATGKQLTRPEQSRSRSAI</sequence>
<proteinExistence type="predicted"/>
<evidence type="ECO:0000313" key="2">
    <source>
        <dbReference type="EMBL" id="KKN47225.1"/>
    </source>
</evidence>
<feature type="compositionally biased region" description="Polar residues" evidence="1">
    <location>
        <begin position="52"/>
        <end position="66"/>
    </location>
</feature>
<comment type="caution">
    <text evidence="2">The sequence shown here is derived from an EMBL/GenBank/DDBJ whole genome shotgun (WGS) entry which is preliminary data.</text>
</comment>
<accession>A0A0F9QSF4</accession>
<evidence type="ECO:0000256" key="1">
    <source>
        <dbReference type="SAM" id="MobiDB-lite"/>
    </source>
</evidence>
<dbReference type="AlphaFoldDB" id="A0A0F9QSF4"/>